<proteinExistence type="predicted"/>
<dbReference type="RefSeq" id="WP_246122090.1">
    <property type="nucleotide sequence ID" value="NZ_VFOZ01000001.1"/>
</dbReference>
<evidence type="ECO:0000313" key="3">
    <source>
        <dbReference type="Proteomes" id="UP000316096"/>
    </source>
</evidence>
<dbReference type="Pfam" id="PF12770">
    <property type="entry name" value="CHAT"/>
    <property type="match status" value="1"/>
</dbReference>
<dbReference type="PANTHER" id="PTHR10098">
    <property type="entry name" value="RAPSYN-RELATED"/>
    <property type="match status" value="1"/>
</dbReference>
<accession>A0A543CRV8</accession>
<dbReference type="AlphaFoldDB" id="A0A543CRV8"/>
<name>A0A543CRV8_9ACTN</name>
<organism evidence="2 3">
    <name type="scientific">Actinoallomurus bryophytorum</name>
    <dbReference type="NCBI Taxonomy" id="1490222"/>
    <lineage>
        <taxon>Bacteria</taxon>
        <taxon>Bacillati</taxon>
        <taxon>Actinomycetota</taxon>
        <taxon>Actinomycetes</taxon>
        <taxon>Streptosporangiales</taxon>
        <taxon>Thermomonosporaceae</taxon>
        <taxon>Actinoallomurus</taxon>
    </lineage>
</organism>
<dbReference type="PANTHER" id="PTHR10098:SF108">
    <property type="entry name" value="TETRATRICOPEPTIDE REPEAT PROTEIN 28"/>
    <property type="match status" value="1"/>
</dbReference>
<comment type="caution">
    <text evidence="2">The sequence shown here is derived from an EMBL/GenBank/DDBJ whole genome shotgun (WGS) entry which is preliminary data.</text>
</comment>
<dbReference type="InterPro" id="IPR011990">
    <property type="entry name" value="TPR-like_helical_dom_sf"/>
</dbReference>
<evidence type="ECO:0000313" key="2">
    <source>
        <dbReference type="EMBL" id="TQL99730.1"/>
    </source>
</evidence>
<feature type="domain" description="CHAT" evidence="1">
    <location>
        <begin position="596"/>
        <end position="815"/>
    </location>
</feature>
<dbReference type="EMBL" id="VFOZ01000001">
    <property type="protein sequence ID" value="TQL99730.1"/>
    <property type="molecule type" value="Genomic_DNA"/>
</dbReference>
<dbReference type="Proteomes" id="UP000316096">
    <property type="component" value="Unassembled WGS sequence"/>
</dbReference>
<dbReference type="Gene3D" id="1.25.40.10">
    <property type="entry name" value="Tetratricopeptide repeat domain"/>
    <property type="match status" value="2"/>
</dbReference>
<protein>
    <submittedName>
        <fullName evidence="2">CHAT domain-containing protein</fullName>
    </submittedName>
</protein>
<dbReference type="SUPFAM" id="SSF48452">
    <property type="entry name" value="TPR-like"/>
    <property type="match status" value="2"/>
</dbReference>
<keyword evidence="3" id="KW-1185">Reference proteome</keyword>
<evidence type="ECO:0000259" key="1">
    <source>
        <dbReference type="Pfam" id="PF12770"/>
    </source>
</evidence>
<dbReference type="InterPro" id="IPR024983">
    <property type="entry name" value="CHAT_dom"/>
</dbReference>
<reference evidence="2 3" key="1">
    <citation type="submission" date="2019-06" db="EMBL/GenBank/DDBJ databases">
        <title>Sequencing the genomes of 1000 actinobacteria strains.</title>
        <authorList>
            <person name="Klenk H.-P."/>
        </authorList>
    </citation>
    <scope>NUCLEOTIDE SEQUENCE [LARGE SCALE GENOMIC DNA]</scope>
    <source>
        <strain evidence="2 3">DSM 102200</strain>
    </source>
</reference>
<sequence>MCDLITAAAADPRRAYSSALAQVTAADPGLRVTARRALGLACKELGRLGEGLEHLDEALRIAEAEHLTYATAQVKMNLVGLLVARGDLEAALATADEAAPVLTGADADRLLANRACALARSGRIGEVARIARTCEDPAVSIGLRVNTGLARAYAGKLGRGESDLRRALSVAERAGLRHQAAMVRHNLAVIAVRRGDLPAALAIYDAVEPELAGVGERLCQLQLDRAEALVAAQLPEEARPLLTRTLEHLDGAGYRCDTADALLLLAHAELADGDPRAAAATARRARDAFGAERAGFALLAEQVGLRARWTDGERSPSLAAEAERAAGLLAGAGWVSAAADTRTLAGLIALDQGRREHAARLLGRVGGGPLGARVAAWHAKALLRLAAGDRQGAAAAVRAGLRVVDEHAAALGAAELRGRAAGWSAELAGLGVRLARGPRALLVAAERARAIAGRPPAIRPPRDRRLAGLLAELRRVSAEVSVRPELLAAQTRLEQAVRTRTRVLTSSRDTVRGWAWLVPALFEALADRMFVELIRDGDDLLAVTVAGGRCRRVSLGPYARAEHDVRLLRFAVSRLAHAATPATPAAAQGLACAAGRLDARLCGPLRLGDRPVVLAPTGALHGLPWAALPSLAGRPLTVVPSVASWLRTLRVPDAPGHVTLVAGPDLAHAAGEVTAVRSRHPSAVLLTGAAATSDAVRAALDGAATAHLAVHGRFRSGNALFSSLRLADGPLITYDLERLTRPPRLLVLSACDAGRADVRAGEAVMGMAASLLSFGTATVVAAVTPVGDTATPGLMTGFHERLATGMSPAEALAATPRDPATLGFLCFGAGYERRRRWEPDRPVPYERDRPDLHPQ</sequence>
<gene>
    <name evidence="2" type="ORF">FB559_5428</name>
</gene>